<keyword evidence="4" id="KW-0418">Kinase</keyword>
<dbReference type="AlphaFoldDB" id="A0AAQ3KWF7"/>
<name>A0AAQ3KWF7_9LILI</name>
<evidence type="ECO:0000313" key="4">
    <source>
        <dbReference type="EMBL" id="WOL15940.1"/>
    </source>
</evidence>
<keyword evidence="5" id="KW-1185">Reference proteome</keyword>
<dbReference type="InterPro" id="IPR025287">
    <property type="entry name" value="WAK_GUB"/>
</dbReference>
<evidence type="ECO:0000259" key="3">
    <source>
        <dbReference type="Pfam" id="PF13947"/>
    </source>
</evidence>
<reference evidence="4 5" key="1">
    <citation type="submission" date="2023-10" db="EMBL/GenBank/DDBJ databases">
        <title>Chromosome-scale genome assembly provides insights into flower coloration mechanisms of Canna indica.</title>
        <authorList>
            <person name="Li C."/>
        </authorList>
    </citation>
    <scope>NUCLEOTIDE SEQUENCE [LARGE SCALE GENOMIC DNA]</scope>
    <source>
        <tissue evidence="4">Flower</tissue>
    </source>
</reference>
<dbReference type="EMBL" id="CP136897">
    <property type="protein sequence ID" value="WOL15940.1"/>
    <property type="molecule type" value="Genomic_DNA"/>
</dbReference>
<evidence type="ECO:0000256" key="1">
    <source>
        <dbReference type="ARBA" id="ARBA00004167"/>
    </source>
</evidence>
<gene>
    <name evidence="4" type="ORF">Cni_G24722</name>
</gene>
<dbReference type="GO" id="GO:0016020">
    <property type="term" value="C:membrane"/>
    <property type="evidence" value="ECO:0007669"/>
    <property type="project" value="UniProtKB-SubCell"/>
</dbReference>
<evidence type="ECO:0000256" key="2">
    <source>
        <dbReference type="ARBA" id="ARBA00022729"/>
    </source>
</evidence>
<dbReference type="GO" id="GO:0030247">
    <property type="term" value="F:polysaccharide binding"/>
    <property type="evidence" value="ECO:0007669"/>
    <property type="project" value="InterPro"/>
</dbReference>
<proteinExistence type="predicted"/>
<keyword evidence="4" id="KW-0808">Transferase</keyword>
<keyword evidence="4" id="KW-0675">Receptor</keyword>
<accession>A0AAQ3KWF7</accession>
<dbReference type="PANTHER" id="PTHR33491">
    <property type="entry name" value="OSJNBA0016N04.9 PROTEIN"/>
    <property type="match status" value="1"/>
</dbReference>
<feature type="domain" description="Wall-associated receptor kinase galacturonan-binding" evidence="3">
    <location>
        <begin position="20"/>
        <end position="51"/>
    </location>
</feature>
<comment type="subcellular location">
    <subcellularLocation>
        <location evidence="1">Membrane</location>
        <topology evidence="1">Single-pass membrane protein</topology>
    </subcellularLocation>
</comment>
<evidence type="ECO:0000313" key="5">
    <source>
        <dbReference type="Proteomes" id="UP001327560"/>
    </source>
</evidence>
<dbReference type="Pfam" id="PF13947">
    <property type="entry name" value="GUB_WAK_bind"/>
    <property type="match status" value="1"/>
</dbReference>
<sequence>MIFVAALKATTTTTTLMPSCQSHCGNVSIPYPFGIGAGCHIQGFDILCNTTFHPPRPFVGDMGAELIDISLIPGEARVYKHIDWICYNKTDYVDYDLISVNLTTRPVYKISSTRNKFTGVGCGTSTYVLDDIEYLHYASGCVTFCDSLASAMNETCAGSGCCQITLPKGLKSVVTDFDIGWLNNTLVWDYNPCSYAFVVEQDWYNFSSADLIPGHLNSTNQRGVPTVLDWAIGNRTCEEARRNLTSYACVDKNSECLDSTNGRGYCCKCSRGYEGNPYLSNGCQGTQDDSFRPGACYPENLPLAVKLIIELLTGWKALYLEESGTKRSLALSFILATKENNVVDFWTAMLEMKKKYKPVKKSPT</sequence>
<protein>
    <submittedName>
        <fullName evidence="4">Wall-associated receptor kinase 2-like isoform X2</fullName>
    </submittedName>
</protein>
<keyword evidence="2" id="KW-0732">Signal</keyword>
<dbReference type="GO" id="GO:0016301">
    <property type="term" value="F:kinase activity"/>
    <property type="evidence" value="ECO:0007669"/>
    <property type="project" value="UniProtKB-KW"/>
</dbReference>
<dbReference type="Proteomes" id="UP001327560">
    <property type="component" value="Chromosome 8"/>
</dbReference>
<organism evidence="4 5">
    <name type="scientific">Canna indica</name>
    <name type="common">Indian-shot</name>
    <dbReference type="NCBI Taxonomy" id="4628"/>
    <lineage>
        <taxon>Eukaryota</taxon>
        <taxon>Viridiplantae</taxon>
        <taxon>Streptophyta</taxon>
        <taxon>Embryophyta</taxon>
        <taxon>Tracheophyta</taxon>
        <taxon>Spermatophyta</taxon>
        <taxon>Magnoliopsida</taxon>
        <taxon>Liliopsida</taxon>
        <taxon>Zingiberales</taxon>
        <taxon>Cannaceae</taxon>
        <taxon>Canna</taxon>
    </lineage>
</organism>